<dbReference type="VEuPathDB" id="VectorBase:HLOH_054357"/>
<name>A0A9J6GIL7_HAELO</name>
<proteinExistence type="predicted"/>
<feature type="region of interest" description="Disordered" evidence="1">
    <location>
        <begin position="21"/>
        <end position="71"/>
    </location>
</feature>
<keyword evidence="3" id="KW-1185">Reference proteome</keyword>
<evidence type="ECO:0000256" key="1">
    <source>
        <dbReference type="SAM" id="MobiDB-lite"/>
    </source>
</evidence>
<evidence type="ECO:0000313" key="3">
    <source>
        <dbReference type="Proteomes" id="UP000821853"/>
    </source>
</evidence>
<dbReference type="EMBL" id="JABSTR010000006">
    <property type="protein sequence ID" value="KAH9374479.1"/>
    <property type="molecule type" value="Genomic_DNA"/>
</dbReference>
<evidence type="ECO:0000313" key="2">
    <source>
        <dbReference type="EMBL" id="KAH9374479.1"/>
    </source>
</evidence>
<sequence>MTPRKRATRLFIGKTQGAYWHPQGAAQGAGKREGRFPLGKQGSHATSQCHKCGGAAHPPAECPKNRDGPPD</sequence>
<dbReference type="AlphaFoldDB" id="A0A9J6GIL7"/>
<protein>
    <submittedName>
        <fullName evidence="2">Uncharacterized protein</fullName>
    </submittedName>
</protein>
<gene>
    <name evidence="2" type="ORF">HPB48_000337</name>
</gene>
<comment type="caution">
    <text evidence="2">The sequence shown here is derived from an EMBL/GenBank/DDBJ whole genome shotgun (WGS) entry which is preliminary data.</text>
</comment>
<accession>A0A9J6GIL7</accession>
<organism evidence="2 3">
    <name type="scientific">Haemaphysalis longicornis</name>
    <name type="common">Bush tick</name>
    <dbReference type="NCBI Taxonomy" id="44386"/>
    <lineage>
        <taxon>Eukaryota</taxon>
        <taxon>Metazoa</taxon>
        <taxon>Ecdysozoa</taxon>
        <taxon>Arthropoda</taxon>
        <taxon>Chelicerata</taxon>
        <taxon>Arachnida</taxon>
        <taxon>Acari</taxon>
        <taxon>Parasitiformes</taxon>
        <taxon>Ixodida</taxon>
        <taxon>Ixodoidea</taxon>
        <taxon>Ixodidae</taxon>
        <taxon>Haemaphysalinae</taxon>
        <taxon>Haemaphysalis</taxon>
    </lineage>
</organism>
<dbReference type="Proteomes" id="UP000821853">
    <property type="component" value="Chromosome 4"/>
</dbReference>
<reference evidence="2 3" key="1">
    <citation type="journal article" date="2020" name="Cell">
        <title>Large-Scale Comparative Analyses of Tick Genomes Elucidate Their Genetic Diversity and Vector Capacities.</title>
        <authorList>
            <consortium name="Tick Genome and Microbiome Consortium (TIGMIC)"/>
            <person name="Jia N."/>
            <person name="Wang J."/>
            <person name="Shi W."/>
            <person name="Du L."/>
            <person name="Sun Y."/>
            <person name="Zhan W."/>
            <person name="Jiang J.F."/>
            <person name="Wang Q."/>
            <person name="Zhang B."/>
            <person name="Ji P."/>
            <person name="Bell-Sakyi L."/>
            <person name="Cui X.M."/>
            <person name="Yuan T.T."/>
            <person name="Jiang B.G."/>
            <person name="Yang W.F."/>
            <person name="Lam T.T."/>
            <person name="Chang Q.C."/>
            <person name="Ding S.J."/>
            <person name="Wang X.J."/>
            <person name="Zhu J.G."/>
            <person name="Ruan X.D."/>
            <person name="Zhao L."/>
            <person name="Wei J.T."/>
            <person name="Ye R.Z."/>
            <person name="Que T.C."/>
            <person name="Du C.H."/>
            <person name="Zhou Y.H."/>
            <person name="Cheng J.X."/>
            <person name="Dai P.F."/>
            <person name="Guo W.B."/>
            <person name="Han X.H."/>
            <person name="Huang E.J."/>
            <person name="Li L.F."/>
            <person name="Wei W."/>
            <person name="Gao Y.C."/>
            <person name="Liu J.Z."/>
            <person name="Shao H.Z."/>
            <person name="Wang X."/>
            <person name="Wang C.C."/>
            <person name="Yang T.C."/>
            <person name="Huo Q.B."/>
            <person name="Li W."/>
            <person name="Chen H.Y."/>
            <person name="Chen S.E."/>
            <person name="Zhou L.G."/>
            <person name="Ni X.B."/>
            <person name="Tian J.H."/>
            <person name="Sheng Y."/>
            <person name="Liu T."/>
            <person name="Pan Y.S."/>
            <person name="Xia L.Y."/>
            <person name="Li J."/>
            <person name="Zhao F."/>
            <person name="Cao W.C."/>
        </authorList>
    </citation>
    <scope>NUCLEOTIDE SEQUENCE [LARGE SCALE GENOMIC DNA]</scope>
    <source>
        <strain evidence="2">HaeL-2018</strain>
    </source>
</reference>